<keyword evidence="4" id="KW-1185">Reference proteome</keyword>
<reference evidence="3 4" key="2">
    <citation type="submission" date="2018-11" db="EMBL/GenBank/DDBJ databases">
        <authorList>
            <consortium name="Pathogen Informatics"/>
        </authorList>
    </citation>
    <scope>NUCLEOTIDE SEQUENCE [LARGE SCALE GENOMIC DNA]</scope>
    <source>
        <strain evidence="3 4">Egypt</strain>
    </source>
</reference>
<feature type="region of interest" description="Disordered" evidence="1">
    <location>
        <begin position="118"/>
        <end position="154"/>
    </location>
</feature>
<feature type="chain" id="PRO_5043138122" evidence="2">
    <location>
        <begin position="27"/>
        <end position="154"/>
    </location>
</feature>
<feature type="compositionally biased region" description="Acidic residues" evidence="1">
    <location>
        <begin position="130"/>
        <end position="154"/>
    </location>
</feature>
<evidence type="ECO:0000313" key="4">
    <source>
        <dbReference type="Proteomes" id="UP000272942"/>
    </source>
</evidence>
<organism evidence="5">
    <name type="scientific">Echinostoma caproni</name>
    <dbReference type="NCBI Taxonomy" id="27848"/>
    <lineage>
        <taxon>Eukaryota</taxon>
        <taxon>Metazoa</taxon>
        <taxon>Spiralia</taxon>
        <taxon>Lophotrochozoa</taxon>
        <taxon>Platyhelminthes</taxon>
        <taxon>Trematoda</taxon>
        <taxon>Digenea</taxon>
        <taxon>Plagiorchiida</taxon>
        <taxon>Echinostomata</taxon>
        <taxon>Echinostomatoidea</taxon>
        <taxon>Echinostomatidae</taxon>
        <taxon>Echinostoma</taxon>
    </lineage>
</organism>
<accession>A0A183AMB3</accession>
<keyword evidence="2" id="KW-0732">Signal</keyword>
<evidence type="ECO:0000313" key="3">
    <source>
        <dbReference type="EMBL" id="VDP82758.1"/>
    </source>
</evidence>
<sequence length="154" mass="18152">MCGCTLLGLWRFVIWLDEWLVQYVKPYHSCLFECVIRMVLPGFPAPRPMCEFFTYYCLICPVEIYRAVTCRDRGAFHKLNGDAMCFFFKQLDFFDLDEVTGAMGWMPDWKRYMLTGKWPWDDKEDAGPGGDEDEEEDENEDEDSEDEDDDDEEG</sequence>
<proteinExistence type="predicted"/>
<evidence type="ECO:0000256" key="1">
    <source>
        <dbReference type="SAM" id="MobiDB-lite"/>
    </source>
</evidence>
<evidence type="ECO:0000256" key="2">
    <source>
        <dbReference type="SAM" id="SignalP"/>
    </source>
</evidence>
<name>A0A183AMB3_9TREM</name>
<gene>
    <name evidence="3" type="ORF">ECPE_LOCUS8099</name>
</gene>
<dbReference type="Proteomes" id="UP000272942">
    <property type="component" value="Unassembled WGS sequence"/>
</dbReference>
<protein>
    <submittedName>
        <fullName evidence="5">CRAL-TRIO domain-containing protein</fullName>
    </submittedName>
</protein>
<dbReference type="OrthoDB" id="6225545at2759"/>
<reference evidence="5" key="1">
    <citation type="submission" date="2016-06" db="UniProtKB">
        <authorList>
            <consortium name="WormBaseParasite"/>
        </authorList>
    </citation>
    <scope>IDENTIFICATION</scope>
</reference>
<dbReference type="WBParaSite" id="ECPE_0000812001-mRNA-1">
    <property type="protein sequence ID" value="ECPE_0000812001-mRNA-1"/>
    <property type="gene ID" value="ECPE_0000812001"/>
</dbReference>
<evidence type="ECO:0000313" key="5">
    <source>
        <dbReference type="WBParaSite" id="ECPE_0000812001-mRNA-1"/>
    </source>
</evidence>
<dbReference type="AlphaFoldDB" id="A0A183AMB3"/>
<dbReference type="EMBL" id="UZAN01045513">
    <property type="protein sequence ID" value="VDP82758.1"/>
    <property type="molecule type" value="Genomic_DNA"/>
</dbReference>
<feature type="signal peptide" evidence="2">
    <location>
        <begin position="1"/>
        <end position="26"/>
    </location>
</feature>